<dbReference type="EMBL" id="JACBKZ010000004">
    <property type="protein sequence ID" value="KAF5951723.1"/>
    <property type="molecule type" value="Genomic_DNA"/>
</dbReference>
<dbReference type="PANTHER" id="PTHR33095">
    <property type="entry name" value="OS07G0619500 PROTEIN"/>
    <property type="match status" value="1"/>
</dbReference>
<evidence type="ECO:0000313" key="2">
    <source>
        <dbReference type="EMBL" id="KAF5951723.1"/>
    </source>
</evidence>
<protein>
    <submittedName>
        <fullName evidence="2">Uncharacterized protein</fullName>
    </submittedName>
</protein>
<feature type="region of interest" description="Disordered" evidence="1">
    <location>
        <begin position="164"/>
        <end position="201"/>
    </location>
</feature>
<sequence length="201" mass="22807">MKSYKDDDNFEFPCVCEDPTSVDEIFYNGQIRHAFSIFGRDLLFSDVENFKGEVNSSKPPSPSPIQIPLGKLMSEDRDPPLCSSSEADKLDKVPEGTYCAWKLKYDRSAVAESPQRCKKSSLTGIIKAVEVLLSSLPEQQRRQGHLRLFRSFECQFEEEAQQEVLRERNKSKSHRKSEADGGRRRSDNGTRGRLEAVVDAV</sequence>
<dbReference type="PANTHER" id="PTHR33095:SF127">
    <property type="entry name" value="OS05G0578100 PROTEIN"/>
    <property type="match status" value="1"/>
</dbReference>
<dbReference type="AlphaFoldDB" id="A0A7J7HFL9"/>
<dbReference type="Proteomes" id="UP000593564">
    <property type="component" value="Unassembled WGS sequence"/>
</dbReference>
<reference evidence="2 3" key="2">
    <citation type="submission" date="2020-07" db="EMBL/GenBank/DDBJ databases">
        <title>Genome assembly of wild tea tree DASZ reveals pedigree and selection history of tea varieties.</title>
        <authorList>
            <person name="Zhang W."/>
        </authorList>
    </citation>
    <scope>NUCLEOTIDE SEQUENCE [LARGE SCALE GENOMIC DNA]</scope>
    <source>
        <strain evidence="3">cv. G240</strain>
        <tissue evidence="2">Leaf</tissue>
    </source>
</reference>
<reference evidence="3" key="1">
    <citation type="journal article" date="2020" name="Nat. Commun.">
        <title>Genome assembly of wild tea tree DASZ reveals pedigree and selection history of tea varieties.</title>
        <authorList>
            <person name="Zhang W."/>
            <person name="Zhang Y."/>
            <person name="Qiu H."/>
            <person name="Guo Y."/>
            <person name="Wan H."/>
            <person name="Zhang X."/>
            <person name="Scossa F."/>
            <person name="Alseekh S."/>
            <person name="Zhang Q."/>
            <person name="Wang P."/>
            <person name="Xu L."/>
            <person name="Schmidt M.H."/>
            <person name="Jia X."/>
            <person name="Li D."/>
            <person name="Zhu A."/>
            <person name="Guo F."/>
            <person name="Chen W."/>
            <person name="Ni D."/>
            <person name="Usadel B."/>
            <person name="Fernie A.R."/>
            <person name="Wen W."/>
        </authorList>
    </citation>
    <scope>NUCLEOTIDE SEQUENCE [LARGE SCALE GENOMIC DNA]</scope>
    <source>
        <strain evidence="3">cv. G240</strain>
    </source>
</reference>
<proteinExistence type="predicted"/>
<organism evidence="2 3">
    <name type="scientific">Camellia sinensis</name>
    <name type="common">Tea plant</name>
    <name type="synonym">Thea sinensis</name>
    <dbReference type="NCBI Taxonomy" id="4442"/>
    <lineage>
        <taxon>Eukaryota</taxon>
        <taxon>Viridiplantae</taxon>
        <taxon>Streptophyta</taxon>
        <taxon>Embryophyta</taxon>
        <taxon>Tracheophyta</taxon>
        <taxon>Spermatophyta</taxon>
        <taxon>Magnoliopsida</taxon>
        <taxon>eudicotyledons</taxon>
        <taxon>Gunneridae</taxon>
        <taxon>Pentapetalae</taxon>
        <taxon>asterids</taxon>
        <taxon>Ericales</taxon>
        <taxon>Theaceae</taxon>
        <taxon>Camellia</taxon>
    </lineage>
</organism>
<name>A0A7J7HFL9_CAMSI</name>
<keyword evidence="3" id="KW-1185">Reference proteome</keyword>
<accession>A0A7J7HFL9</accession>
<comment type="caution">
    <text evidence="2">The sequence shown here is derived from an EMBL/GenBank/DDBJ whole genome shotgun (WGS) entry which is preliminary data.</text>
</comment>
<gene>
    <name evidence="2" type="ORF">HYC85_009667</name>
</gene>
<evidence type="ECO:0000313" key="3">
    <source>
        <dbReference type="Proteomes" id="UP000593564"/>
    </source>
</evidence>
<evidence type="ECO:0000256" key="1">
    <source>
        <dbReference type="SAM" id="MobiDB-lite"/>
    </source>
</evidence>